<accession>A0ABW3TXQ1</accession>
<dbReference type="EMBL" id="JBHTLT010000047">
    <property type="protein sequence ID" value="MFD1205470.1"/>
    <property type="molecule type" value="Genomic_DNA"/>
</dbReference>
<protein>
    <submittedName>
        <fullName evidence="1">DUF2691 family protein</fullName>
    </submittedName>
</protein>
<proteinExistence type="predicted"/>
<sequence>MKQRIVIDDFHDCRRGEEMRGVAFRIRNAHGKPLYDIMRSIADPSWYWSIDLVESYQVENGERTVPLFQETIMDGRSFLDHIANTASYLIFVDLKAFPTKESIVEVKVFEDYMGSDCQCSLIVIDSSYVWILAKDQQLIHSLYERAKTNGYTQIEYIPEEDDLNTILNVWG</sequence>
<evidence type="ECO:0000313" key="1">
    <source>
        <dbReference type="EMBL" id="MFD1205470.1"/>
    </source>
</evidence>
<gene>
    <name evidence="1" type="ORF">ACFQ38_10205</name>
</gene>
<keyword evidence="2" id="KW-1185">Reference proteome</keyword>
<dbReference type="InterPro" id="IPR020216">
    <property type="entry name" value="Uncharacterised_YncE"/>
</dbReference>
<dbReference type="RefSeq" id="WP_381480648.1">
    <property type="nucleotide sequence ID" value="NZ_JBHTLT010000047.1"/>
</dbReference>
<dbReference type="Pfam" id="PF10903">
    <property type="entry name" value="DUF2691"/>
    <property type="match status" value="1"/>
</dbReference>
<dbReference type="Proteomes" id="UP001597231">
    <property type="component" value="Unassembled WGS sequence"/>
</dbReference>
<organism evidence="1 2">
    <name type="scientific">Sporosarcina contaminans</name>
    <dbReference type="NCBI Taxonomy" id="633403"/>
    <lineage>
        <taxon>Bacteria</taxon>
        <taxon>Bacillati</taxon>
        <taxon>Bacillota</taxon>
        <taxon>Bacilli</taxon>
        <taxon>Bacillales</taxon>
        <taxon>Caryophanaceae</taxon>
        <taxon>Sporosarcina</taxon>
    </lineage>
</organism>
<reference evidence="2" key="1">
    <citation type="journal article" date="2019" name="Int. J. Syst. Evol. Microbiol.">
        <title>The Global Catalogue of Microorganisms (GCM) 10K type strain sequencing project: providing services to taxonomists for standard genome sequencing and annotation.</title>
        <authorList>
            <consortium name="The Broad Institute Genomics Platform"/>
            <consortium name="The Broad Institute Genome Sequencing Center for Infectious Disease"/>
            <person name="Wu L."/>
            <person name="Ma J."/>
        </authorList>
    </citation>
    <scope>NUCLEOTIDE SEQUENCE [LARGE SCALE GENOMIC DNA]</scope>
    <source>
        <strain evidence="2">CCUG 53915</strain>
    </source>
</reference>
<evidence type="ECO:0000313" key="2">
    <source>
        <dbReference type="Proteomes" id="UP001597231"/>
    </source>
</evidence>
<name>A0ABW3TXQ1_9BACL</name>
<comment type="caution">
    <text evidence="1">The sequence shown here is derived from an EMBL/GenBank/DDBJ whole genome shotgun (WGS) entry which is preliminary data.</text>
</comment>